<evidence type="ECO:0000256" key="1">
    <source>
        <dbReference type="SAM" id="SignalP"/>
    </source>
</evidence>
<proteinExistence type="predicted"/>
<name>A0A4Q1D0K6_9BACT</name>
<dbReference type="EMBL" id="SDHZ01000004">
    <property type="protein sequence ID" value="RXK81274.1"/>
    <property type="molecule type" value="Genomic_DNA"/>
</dbReference>
<sequence>MAKRIIGCPPISFLLQITTAAVATIAMQGDSQQQAVVHSLAVETAPSTPVRQCHVARIATGEVYNCRTSPPIDLAP</sequence>
<evidence type="ECO:0000313" key="3">
    <source>
        <dbReference type="Proteomes" id="UP000290545"/>
    </source>
</evidence>
<reference evidence="2 3" key="1">
    <citation type="submission" date="2019-01" db="EMBL/GenBank/DDBJ databases">
        <title>Filimonas sp. strain TTM-71.</title>
        <authorList>
            <person name="Chen W.-M."/>
        </authorList>
    </citation>
    <scope>NUCLEOTIDE SEQUENCE [LARGE SCALE GENOMIC DNA]</scope>
    <source>
        <strain evidence="2 3">TTM-71</strain>
    </source>
</reference>
<feature type="chain" id="PRO_5020482187" description="Secreted protein" evidence="1">
    <location>
        <begin position="24"/>
        <end position="76"/>
    </location>
</feature>
<protein>
    <recommendedName>
        <fullName evidence="4">Secreted protein</fullName>
    </recommendedName>
</protein>
<dbReference type="RefSeq" id="WP_129005528.1">
    <property type="nucleotide sequence ID" value="NZ_SDHZ01000004.1"/>
</dbReference>
<feature type="signal peptide" evidence="1">
    <location>
        <begin position="1"/>
        <end position="23"/>
    </location>
</feature>
<organism evidence="2 3">
    <name type="scientific">Filimonas effusa</name>
    <dbReference type="NCBI Taxonomy" id="2508721"/>
    <lineage>
        <taxon>Bacteria</taxon>
        <taxon>Pseudomonadati</taxon>
        <taxon>Bacteroidota</taxon>
        <taxon>Chitinophagia</taxon>
        <taxon>Chitinophagales</taxon>
        <taxon>Chitinophagaceae</taxon>
        <taxon>Filimonas</taxon>
    </lineage>
</organism>
<evidence type="ECO:0000313" key="2">
    <source>
        <dbReference type="EMBL" id="RXK81274.1"/>
    </source>
</evidence>
<keyword evidence="3" id="KW-1185">Reference proteome</keyword>
<keyword evidence="1" id="KW-0732">Signal</keyword>
<comment type="caution">
    <text evidence="2">The sequence shown here is derived from an EMBL/GenBank/DDBJ whole genome shotgun (WGS) entry which is preliminary data.</text>
</comment>
<evidence type="ECO:0008006" key="4">
    <source>
        <dbReference type="Google" id="ProtNLM"/>
    </source>
</evidence>
<accession>A0A4Q1D0K6</accession>
<dbReference type="Proteomes" id="UP000290545">
    <property type="component" value="Unassembled WGS sequence"/>
</dbReference>
<gene>
    <name evidence="2" type="ORF">ESB13_20270</name>
</gene>
<dbReference type="AlphaFoldDB" id="A0A4Q1D0K6"/>